<evidence type="ECO:0000256" key="3">
    <source>
        <dbReference type="ARBA" id="ARBA00022448"/>
    </source>
</evidence>
<keyword evidence="11" id="KW-1185">Reference proteome</keyword>
<keyword evidence="4 8" id="KW-1003">Cell membrane</keyword>
<keyword evidence="5 9" id="KW-0812">Transmembrane</keyword>
<dbReference type="EMBL" id="BMKA01000002">
    <property type="protein sequence ID" value="GGA13156.1"/>
    <property type="molecule type" value="Genomic_DNA"/>
</dbReference>
<proteinExistence type="inferred from homology"/>
<protein>
    <recommendedName>
        <fullName evidence="8">Biotin transporter</fullName>
    </recommendedName>
</protein>
<feature type="transmembrane region" description="Helical" evidence="9">
    <location>
        <begin position="51"/>
        <end position="70"/>
    </location>
</feature>
<dbReference type="AlphaFoldDB" id="A0A916VNZ0"/>
<evidence type="ECO:0000256" key="9">
    <source>
        <dbReference type="SAM" id="Phobius"/>
    </source>
</evidence>
<evidence type="ECO:0000256" key="7">
    <source>
        <dbReference type="ARBA" id="ARBA00023136"/>
    </source>
</evidence>
<feature type="transmembrane region" description="Helical" evidence="9">
    <location>
        <begin position="111"/>
        <end position="133"/>
    </location>
</feature>
<dbReference type="PANTHER" id="PTHR34295:SF4">
    <property type="entry name" value="BIOTIN TRANSPORTER BIOY-RELATED"/>
    <property type="match status" value="1"/>
</dbReference>
<keyword evidence="7 8" id="KW-0472">Membrane</keyword>
<keyword evidence="6 9" id="KW-1133">Transmembrane helix</keyword>
<organism evidence="10 11">
    <name type="scientific">Neptunicoccus cionae</name>
    <dbReference type="NCBI Taxonomy" id="2035344"/>
    <lineage>
        <taxon>Bacteria</taxon>
        <taxon>Pseudomonadati</taxon>
        <taxon>Pseudomonadota</taxon>
        <taxon>Alphaproteobacteria</taxon>
        <taxon>Rhodobacterales</taxon>
        <taxon>Paracoccaceae</taxon>
        <taxon>Neptunicoccus</taxon>
    </lineage>
</organism>
<dbReference type="RefSeq" id="WP_188671898.1">
    <property type="nucleotide sequence ID" value="NZ_BMKA01000002.1"/>
</dbReference>
<feature type="transmembrane region" description="Helical" evidence="9">
    <location>
        <begin position="76"/>
        <end position="99"/>
    </location>
</feature>
<dbReference type="Pfam" id="PF02632">
    <property type="entry name" value="BioY"/>
    <property type="match status" value="1"/>
</dbReference>
<dbReference type="InterPro" id="IPR003784">
    <property type="entry name" value="BioY"/>
</dbReference>
<evidence type="ECO:0000256" key="8">
    <source>
        <dbReference type="PIRNR" id="PIRNR016661"/>
    </source>
</evidence>
<comment type="similarity">
    <text evidence="2 8">Belongs to the BioY family.</text>
</comment>
<evidence type="ECO:0000256" key="6">
    <source>
        <dbReference type="ARBA" id="ARBA00022989"/>
    </source>
</evidence>
<gene>
    <name evidence="10" type="ORF">GCM10011498_11350</name>
</gene>
<dbReference type="GO" id="GO:0015225">
    <property type="term" value="F:biotin transmembrane transporter activity"/>
    <property type="evidence" value="ECO:0007669"/>
    <property type="project" value="UniProtKB-UniRule"/>
</dbReference>
<dbReference type="PANTHER" id="PTHR34295">
    <property type="entry name" value="BIOTIN TRANSPORTER BIOY"/>
    <property type="match status" value="1"/>
</dbReference>
<evidence type="ECO:0000256" key="4">
    <source>
        <dbReference type="ARBA" id="ARBA00022475"/>
    </source>
</evidence>
<comment type="subcellular location">
    <subcellularLocation>
        <location evidence="1 8">Cell membrane</location>
        <topology evidence="1 8">Multi-pass membrane protein</topology>
    </subcellularLocation>
</comment>
<feature type="transmembrane region" description="Helical" evidence="9">
    <location>
        <begin position="6"/>
        <end position="30"/>
    </location>
</feature>
<accession>A0A916VNZ0</accession>
<dbReference type="Proteomes" id="UP000628017">
    <property type="component" value="Unassembled WGS sequence"/>
</dbReference>
<name>A0A916VNZ0_9RHOB</name>
<reference evidence="10" key="2">
    <citation type="submission" date="2020-09" db="EMBL/GenBank/DDBJ databases">
        <authorList>
            <person name="Sun Q."/>
            <person name="Zhou Y."/>
        </authorList>
    </citation>
    <scope>NUCLEOTIDE SEQUENCE</scope>
    <source>
        <strain evidence="10">CGMCC 1.15880</strain>
    </source>
</reference>
<evidence type="ECO:0000256" key="5">
    <source>
        <dbReference type="ARBA" id="ARBA00022692"/>
    </source>
</evidence>
<dbReference type="Gene3D" id="1.10.1760.20">
    <property type="match status" value="1"/>
</dbReference>
<feature type="transmembrane region" description="Helical" evidence="9">
    <location>
        <begin position="145"/>
        <end position="171"/>
    </location>
</feature>
<evidence type="ECO:0000313" key="10">
    <source>
        <dbReference type="EMBL" id="GGA13156.1"/>
    </source>
</evidence>
<reference evidence="10" key="1">
    <citation type="journal article" date="2014" name="Int. J. Syst. Evol. Microbiol.">
        <title>Complete genome sequence of Corynebacterium casei LMG S-19264T (=DSM 44701T), isolated from a smear-ripened cheese.</title>
        <authorList>
            <consortium name="US DOE Joint Genome Institute (JGI-PGF)"/>
            <person name="Walter F."/>
            <person name="Albersmeier A."/>
            <person name="Kalinowski J."/>
            <person name="Ruckert C."/>
        </authorList>
    </citation>
    <scope>NUCLEOTIDE SEQUENCE</scope>
    <source>
        <strain evidence="10">CGMCC 1.15880</strain>
    </source>
</reference>
<evidence type="ECO:0000313" key="11">
    <source>
        <dbReference type="Proteomes" id="UP000628017"/>
    </source>
</evidence>
<sequence length="182" mass="18469">MERNIVYIAVFAALIAALGLLPKVTLLSGIPITAQSMGIMLCGAMLGARKGALAVLLFLGLVALGLPLLAGGRGGLGVFTTPWAGFLFGFPVAAFATGLSMRWMRGARVGVAAGVASVFGGIGVLYLIAVPYYMAMTGAALPDAIATAMIPFVPGDLVKAVVAGAITGTIYKARPRAVMSRA</sequence>
<dbReference type="PIRSF" id="PIRSF016661">
    <property type="entry name" value="BioY"/>
    <property type="match status" value="1"/>
</dbReference>
<evidence type="ECO:0000256" key="2">
    <source>
        <dbReference type="ARBA" id="ARBA00010692"/>
    </source>
</evidence>
<evidence type="ECO:0000256" key="1">
    <source>
        <dbReference type="ARBA" id="ARBA00004651"/>
    </source>
</evidence>
<dbReference type="GO" id="GO:0005886">
    <property type="term" value="C:plasma membrane"/>
    <property type="evidence" value="ECO:0007669"/>
    <property type="project" value="UniProtKB-SubCell"/>
</dbReference>
<keyword evidence="3 8" id="KW-0813">Transport</keyword>
<comment type="caution">
    <text evidence="10">The sequence shown here is derived from an EMBL/GenBank/DDBJ whole genome shotgun (WGS) entry which is preliminary data.</text>
</comment>